<name>A0A0D3JZ16_EMIH1</name>
<feature type="transmembrane region" description="Helical" evidence="6">
    <location>
        <begin position="435"/>
        <end position="459"/>
    </location>
</feature>
<feature type="transmembrane region" description="Helical" evidence="6">
    <location>
        <begin position="411"/>
        <end position="429"/>
    </location>
</feature>
<dbReference type="GO" id="GO:0016020">
    <property type="term" value="C:membrane"/>
    <property type="evidence" value="ECO:0007669"/>
    <property type="project" value="UniProtKB-SubCell"/>
</dbReference>
<feature type="region of interest" description="Disordered" evidence="5">
    <location>
        <begin position="1"/>
        <end position="24"/>
    </location>
</feature>
<feature type="transmembrane region" description="Helical" evidence="6">
    <location>
        <begin position="145"/>
        <end position="167"/>
    </location>
</feature>
<dbReference type="InterPro" id="IPR013057">
    <property type="entry name" value="AA_transpt_TM"/>
</dbReference>
<dbReference type="GeneID" id="17274296"/>
<keyword evidence="9" id="KW-1185">Reference proteome</keyword>
<evidence type="ECO:0000259" key="7">
    <source>
        <dbReference type="Pfam" id="PF01490"/>
    </source>
</evidence>
<feature type="transmembrane region" description="Helical" evidence="6">
    <location>
        <begin position="335"/>
        <end position="358"/>
    </location>
</feature>
<evidence type="ECO:0000256" key="3">
    <source>
        <dbReference type="ARBA" id="ARBA00022989"/>
    </source>
</evidence>
<dbReference type="Proteomes" id="UP000013827">
    <property type="component" value="Unassembled WGS sequence"/>
</dbReference>
<accession>A0A0D3JZ16</accession>
<evidence type="ECO:0000313" key="8">
    <source>
        <dbReference type="EnsemblProtists" id="EOD28751"/>
    </source>
</evidence>
<feature type="transmembrane region" description="Helical" evidence="6">
    <location>
        <begin position="179"/>
        <end position="197"/>
    </location>
</feature>
<sequence>MQPAAIDEPRPNRASRSSQLSRKSTVPAIGRMMSDVLEPVVSFLDITRASAPGEIVLGDEEKGGEPVKIVGASLVSSVINLVHTVAGTGILGLPFAFSKIGLATGTLFLLLGALSSVCSFYVLAQSALKTRISTFTGLGDALRPGFSVVVNFFIICNCLGGVISYLVVASTAFEFSFGASRALWVGVATALATPLVLLDRMDSLRVTSALGIAVLVAFGGFVAVSYFEPFDMVSPCGRVGDDSCKGDVVALAPSGWEVFLSEFNVFLFAYCGQTSLLPIIHELHDPSPRRVVTVLVTAVLGVLLPMYGLFTYFGYLSFGANVHPDILDSYPQNGVVTLFRVGLGAAVITNIPLLTFAVRKALMGMIDQACGSLCRPAPSKDVAIAPSSLDTLPAAASRCERFRAIWIRNPLEFALALVLIAACAGAALLTDNLGLVQSVAGAVGAVAMTFLLPGLFYFAFFREAGCTAVRVGSLGMLVLGMVLLPLSLALVFL</sequence>
<comment type="subcellular location">
    <subcellularLocation>
        <location evidence="1">Membrane</location>
        <topology evidence="1">Multi-pass membrane protein</topology>
    </subcellularLocation>
</comment>
<dbReference type="KEGG" id="ehx:EMIHUDRAFT_442901"/>
<evidence type="ECO:0000256" key="4">
    <source>
        <dbReference type="ARBA" id="ARBA00023136"/>
    </source>
</evidence>
<dbReference type="RefSeq" id="XP_005781180.1">
    <property type="nucleotide sequence ID" value="XM_005781123.1"/>
</dbReference>
<dbReference type="AlphaFoldDB" id="A0A0D3JZ16"/>
<evidence type="ECO:0000256" key="2">
    <source>
        <dbReference type="ARBA" id="ARBA00022692"/>
    </source>
</evidence>
<dbReference type="GO" id="GO:0015179">
    <property type="term" value="F:L-amino acid transmembrane transporter activity"/>
    <property type="evidence" value="ECO:0007669"/>
    <property type="project" value="TreeGrafter"/>
</dbReference>
<feature type="compositionally biased region" description="Polar residues" evidence="5">
    <location>
        <begin position="14"/>
        <end position="24"/>
    </location>
</feature>
<dbReference type="OMA" id="EKECANS"/>
<reference evidence="9" key="1">
    <citation type="journal article" date="2013" name="Nature">
        <title>Pan genome of the phytoplankton Emiliania underpins its global distribution.</title>
        <authorList>
            <person name="Read B.A."/>
            <person name="Kegel J."/>
            <person name="Klute M.J."/>
            <person name="Kuo A."/>
            <person name="Lefebvre S.C."/>
            <person name="Maumus F."/>
            <person name="Mayer C."/>
            <person name="Miller J."/>
            <person name="Monier A."/>
            <person name="Salamov A."/>
            <person name="Young J."/>
            <person name="Aguilar M."/>
            <person name="Claverie J.M."/>
            <person name="Frickenhaus S."/>
            <person name="Gonzalez K."/>
            <person name="Herman E.K."/>
            <person name="Lin Y.C."/>
            <person name="Napier J."/>
            <person name="Ogata H."/>
            <person name="Sarno A.F."/>
            <person name="Shmutz J."/>
            <person name="Schroeder D."/>
            <person name="de Vargas C."/>
            <person name="Verret F."/>
            <person name="von Dassow P."/>
            <person name="Valentin K."/>
            <person name="Van de Peer Y."/>
            <person name="Wheeler G."/>
            <person name="Dacks J.B."/>
            <person name="Delwiche C.F."/>
            <person name="Dyhrman S.T."/>
            <person name="Glockner G."/>
            <person name="John U."/>
            <person name="Richards T."/>
            <person name="Worden A.Z."/>
            <person name="Zhang X."/>
            <person name="Grigoriev I.V."/>
            <person name="Allen A.E."/>
            <person name="Bidle K."/>
            <person name="Borodovsky M."/>
            <person name="Bowler C."/>
            <person name="Brownlee C."/>
            <person name="Cock J.M."/>
            <person name="Elias M."/>
            <person name="Gladyshev V.N."/>
            <person name="Groth M."/>
            <person name="Guda C."/>
            <person name="Hadaegh A."/>
            <person name="Iglesias-Rodriguez M.D."/>
            <person name="Jenkins J."/>
            <person name="Jones B.M."/>
            <person name="Lawson T."/>
            <person name="Leese F."/>
            <person name="Lindquist E."/>
            <person name="Lobanov A."/>
            <person name="Lomsadze A."/>
            <person name="Malik S.B."/>
            <person name="Marsh M.E."/>
            <person name="Mackinder L."/>
            <person name="Mock T."/>
            <person name="Mueller-Roeber B."/>
            <person name="Pagarete A."/>
            <person name="Parker M."/>
            <person name="Probert I."/>
            <person name="Quesneville H."/>
            <person name="Raines C."/>
            <person name="Rensing S.A."/>
            <person name="Riano-Pachon D.M."/>
            <person name="Richier S."/>
            <person name="Rokitta S."/>
            <person name="Shiraiwa Y."/>
            <person name="Soanes D.M."/>
            <person name="van der Giezen M."/>
            <person name="Wahlund T.M."/>
            <person name="Williams B."/>
            <person name="Wilson W."/>
            <person name="Wolfe G."/>
            <person name="Wurch L.L."/>
        </authorList>
    </citation>
    <scope>NUCLEOTIDE SEQUENCE</scope>
</reference>
<dbReference type="eggNOG" id="KOG1305">
    <property type="taxonomic scope" value="Eukaryota"/>
</dbReference>
<feature type="transmembrane region" description="Helical" evidence="6">
    <location>
        <begin position="209"/>
        <end position="227"/>
    </location>
</feature>
<dbReference type="Pfam" id="PF01490">
    <property type="entry name" value="Aa_trans"/>
    <property type="match status" value="1"/>
</dbReference>
<feature type="transmembrane region" description="Helical" evidence="6">
    <location>
        <begin position="292"/>
        <end position="315"/>
    </location>
</feature>
<feature type="transmembrane region" description="Helical" evidence="6">
    <location>
        <begin position="103"/>
        <end position="124"/>
    </location>
</feature>
<dbReference type="EnsemblProtists" id="EOD28751">
    <property type="protein sequence ID" value="EOD28751"/>
    <property type="gene ID" value="EMIHUDRAFT_442901"/>
</dbReference>
<keyword evidence="3 6" id="KW-1133">Transmembrane helix</keyword>
<proteinExistence type="predicted"/>
<evidence type="ECO:0000256" key="5">
    <source>
        <dbReference type="SAM" id="MobiDB-lite"/>
    </source>
</evidence>
<organism evidence="8 9">
    <name type="scientific">Emiliania huxleyi (strain CCMP1516)</name>
    <dbReference type="NCBI Taxonomy" id="280463"/>
    <lineage>
        <taxon>Eukaryota</taxon>
        <taxon>Haptista</taxon>
        <taxon>Haptophyta</taxon>
        <taxon>Prymnesiophyceae</taxon>
        <taxon>Isochrysidales</taxon>
        <taxon>Noelaerhabdaceae</taxon>
        <taxon>Emiliania</taxon>
    </lineage>
</organism>
<dbReference type="STRING" id="2903.R1F0L7"/>
<dbReference type="PaxDb" id="2903-EOD28751"/>
<keyword evidence="4 6" id="KW-0472">Membrane</keyword>
<keyword evidence="2 6" id="KW-0812">Transmembrane</keyword>
<dbReference type="PANTHER" id="PTHR22950">
    <property type="entry name" value="AMINO ACID TRANSPORTER"/>
    <property type="match status" value="1"/>
</dbReference>
<evidence type="ECO:0000313" key="9">
    <source>
        <dbReference type="Proteomes" id="UP000013827"/>
    </source>
</evidence>
<protein>
    <recommendedName>
        <fullName evidence="7">Amino acid transporter transmembrane domain-containing protein</fullName>
    </recommendedName>
</protein>
<dbReference type="HOGENOM" id="CLU_009020_1_1_1"/>
<feature type="transmembrane region" description="Helical" evidence="6">
    <location>
        <begin position="471"/>
        <end position="492"/>
    </location>
</feature>
<evidence type="ECO:0000256" key="6">
    <source>
        <dbReference type="SAM" id="Phobius"/>
    </source>
</evidence>
<evidence type="ECO:0000256" key="1">
    <source>
        <dbReference type="ARBA" id="ARBA00004141"/>
    </source>
</evidence>
<feature type="transmembrane region" description="Helical" evidence="6">
    <location>
        <begin position="78"/>
        <end position="97"/>
    </location>
</feature>
<feature type="domain" description="Amino acid transporter transmembrane" evidence="7">
    <location>
        <begin position="72"/>
        <end position="487"/>
    </location>
</feature>
<reference evidence="8" key="2">
    <citation type="submission" date="2024-10" db="UniProtKB">
        <authorList>
            <consortium name="EnsemblProtists"/>
        </authorList>
    </citation>
    <scope>IDENTIFICATION</scope>
</reference>